<evidence type="ECO:0000256" key="2">
    <source>
        <dbReference type="SAM" id="Phobius"/>
    </source>
</evidence>
<reference evidence="3 4" key="1">
    <citation type="submission" date="2018-05" db="EMBL/GenBank/DDBJ databases">
        <title>Genome sequencing and assembly of the regulated plant pathogen Lachnellula willkommii and related sister species for the development of diagnostic species identification markers.</title>
        <authorList>
            <person name="Giroux E."/>
            <person name="Bilodeau G."/>
        </authorList>
    </citation>
    <scope>NUCLEOTIDE SEQUENCE [LARGE SCALE GENOMIC DNA]</scope>
    <source>
        <strain evidence="3 4">CBS 160.35</strain>
    </source>
</reference>
<dbReference type="EMBL" id="QGMI01000408">
    <property type="protein sequence ID" value="TVY41179.1"/>
    <property type="molecule type" value="Genomic_DNA"/>
</dbReference>
<dbReference type="AlphaFoldDB" id="A0A8H8RUE9"/>
<feature type="transmembrane region" description="Helical" evidence="2">
    <location>
        <begin position="78"/>
        <end position="99"/>
    </location>
</feature>
<dbReference type="Proteomes" id="UP000443090">
    <property type="component" value="Unassembled WGS sequence"/>
</dbReference>
<feature type="transmembrane region" description="Helical" evidence="2">
    <location>
        <begin position="290"/>
        <end position="310"/>
    </location>
</feature>
<keyword evidence="2" id="KW-1133">Transmembrane helix</keyword>
<proteinExistence type="predicted"/>
<feature type="transmembrane region" description="Helical" evidence="2">
    <location>
        <begin position="111"/>
        <end position="130"/>
    </location>
</feature>
<protein>
    <submittedName>
        <fullName evidence="3">Uncharacterized protein</fullName>
    </submittedName>
</protein>
<feature type="region of interest" description="Disordered" evidence="1">
    <location>
        <begin position="387"/>
        <end position="444"/>
    </location>
</feature>
<feature type="compositionally biased region" description="Polar residues" evidence="1">
    <location>
        <begin position="387"/>
        <end position="396"/>
    </location>
</feature>
<keyword evidence="2" id="KW-0812">Transmembrane</keyword>
<feature type="compositionally biased region" description="Basic and acidic residues" evidence="1">
    <location>
        <begin position="398"/>
        <end position="408"/>
    </location>
</feature>
<feature type="transmembrane region" description="Helical" evidence="2">
    <location>
        <begin position="226"/>
        <end position="246"/>
    </location>
</feature>
<dbReference type="OrthoDB" id="3021074at2759"/>
<evidence type="ECO:0000313" key="3">
    <source>
        <dbReference type="EMBL" id="TVY41179.1"/>
    </source>
</evidence>
<keyword evidence="2" id="KW-0472">Membrane</keyword>
<sequence length="659" mass="70564">MPAFSPASLMSTATLFSRNATAIATNASIPSAANTTALQVICAWPVSGQYGPGSRILYYILIAACIFARNFEWLRNACLAAALILPAVAAIHGIVLAAVPTDGAVDMDVFGAFQLCSIGILTAPVTVKLSRTYFYDPGRNAIFAWTGLVLAGLLSLTVEFFRINSTDCTHADDGTPMSPHASDFPYGNSCGLICDTNRGPFSPMRGGSANNIYVIPAPERLTFGTATLFSAACCIPAILSLVSMWNKILEVNWKTRFGEPEEEEQRNETISGTNGATIEKMKGVNAIIRSFLSAVEVPVFGAAILALLIIGERNFFSTQVKYQTEPWANVGQWAPIAGAGLAVLGSLYLLLAADLEAEKEETNSTPSIHNHHHHSCNCSLDQVNRGRTSYARSTHSAAEIRRSDDSNDGRPTSLELTSTLTRPPTTATRASHQLTRSGTSDVGNRRRVAQALNAIGNQLGTAAHVDNSEFKHGKALDFPEIPGEDYRNRALPQIRMQYNQVREDELPATPLRRQHSRAGSFHGSIASGLGIEGIPTSPRATSPPSPHFPSTPTTARASTLPVERPTVQLENMPTSSSGGTATVRTTRRRDTLEVPSPVPHSHTRNTSTSSIPVITKAEDETSPGIVVFPEPEMVSSPAASPVFFPHDHPPPSPPPANNG</sequence>
<feature type="transmembrane region" description="Helical" evidence="2">
    <location>
        <begin position="142"/>
        <end position="163"/>
    </location>
</feature>
<gene>
    <name evidence="3" type="ORF">LOCC1_G005974</name>
</gene>
<feature type="region of interest" description="Disordered" evidence="1">
    <location>
        <begin position="532"/>
        <end position="608"/>
    </location>
</feature>
<keyword evidence="4" id="KW-1185">Reference proteome</keyword>
<feature type="transmembrane region" description="Helical" evidence="2">
    <location>
        <begin position="56"/>
        <end position="71"/>
    </location>
</feature>
<comment type="caution">
    <text evidence="3">The sequence shown here is derived from an EMBL/GenBank/DDBJ whole genome shotgun (WGS) entry which is preliminary data.</text>
</comment>
<name>A0A8H8RUE9_9HELO</name>
<feature type="transmembrane region" description="Helical" evidence="2">
    <location>
        <begin position="330"/>
        <end position="351"/>
    </location>
</feature>
<accession>A0A8H8RUE9</accession>
<evidence type="ECO:0000256" key="1">
    <source>
        <dbReference type="SAM" id="MobiDB-lite"/>
    </source>
</evidence>
<feature type="compositionally biased region" description="Pro residues" evidence="1">
    <location>
        <begin position="650"/>
        <end position="659"/>
    </location>
</feature>
<feature type="compositionally biased region" description="Low complexity" evidence="1">
    <location>
        <begin position="410"/>
        <end position="431"/>
    </location>
</feature>
<feature type="compositionally biased region" description="Low complexity" evidence="1">
    <location>
        <begin position="574"/>
        <end position="584"/>
    </location>
</feature>
<organism evidence="3 4">
    <name type="scientific">Lachnellula occidentalis</name>
    <dbReference type="NCBI Taxonomy" id="215460"/>
    <lineage>
        <taxon>Eukaryota</taxon>
        <taxon>Fungi</taxon>
        <taxon>Dikarya</taxon>
        <taxon>Ascomycota</taxon>
        <taxon>Pezizomycotina</taxon>
        <taxon>Leotiomycetes</taxon>
        <taxon>Helotiales</taxon>
        <taxon>Lachnaceae</taxon>
        <taxon>Lachnellula</taxon>
    </lineage>
</organism>
<feature type="compositionally biased region" description="Polar residues" evidence="1">
    <location>
        <begin position="432"/>
        <end position="442"/>
    </location>
</feature>
<feature type="region of interest" description="Disordered" evidence="1">
    <location>
        <begin position="636"/>
        <end position="659"/>
    </location>
</feature>
<evidence type="ECO:0000313" key="4">
    <source>
        <dbReference type="Proteomes" id="UP000443090"/>
    </source>
</evidence>